<dbReference type="SUPFAM" id="SSF51735">
    <property type="entry name" value="NAD(P)-binding Rossmann-fold domains"/>
    <property type="match status" value="1"/>
</dbReference>
<feature type="transmembrane region" description="Helical" evidence="4">
    <location>
        <begin position="28"/>
        <end position="47"/>
    </location>
</feature>
<keyword evidence="4" id="KW-0812">Transmembrane</keyword>
<dbReference type="OrthoDB" id="9775296at2"/>
<gene>
    <name evidence="5" type="ORF">CR194_06605</name>
</gene>
<dbReference type="InterPro" id="IPR036291">
    <property type="entry name" value="NAD(P)-bd_dom_sf"/>
</dbReference>
<dbReference type="NCBIfam" id="NF005372">
    <property type="entry name" value="PRK06914.1"/>
    <property type="match status" value="1"/>
</dbReference>
<evidence type="ECO:0000256" key="3">
    <source>
        <dbReference type="RuleBase" id="RU000363"/>
    </source>
</evidence>
<evidence type="ECO:0000256" key="4">
    <source>
        <dbReference type="SAM" id="Phobius"/>
    </source>
</evidence>
<dbReference type="CDD" id="cd05374">
    <property type="entry name" value="17beta-HSD-like_SDR_c"/>
    <property type="match status" value="1"/>
</dbReference>
<comment type="similarity">
    <text evidence="1 3">Belongs to the short-chain dehydrogenases/reductases (SDR) family.</text>
</comment>
<dbReference type="InterPro" id="IPR020904">
    <property type="entry name" value="Sc_DH/Rdtase_CS"/>
</dbReference>
<accession>A0A323TJM4</accession>
<proteinExistence type="inferred from homology"/>
<dbReference type="InterPro" id="IPR002347">
    <property type="entry name" value="SDR_fam"/>
</dbReference>
<dbReference type="PROSITE" id="PS00061">
    <property type="entry name" value="ADH_SHORT"/>
    <property type="match status" value="1"/>
</dbReference>
<keyword evidence="4" id="KW-0472">Membrane</keyword>
<dbReference type="EMBL" id="PDOD01000001">
    <property type="protein sequence ID" value="PYZ95181.1"/>
    <property type="molecule type" value="Genomic_DNA"/>
</dbReference>
<dbReference type="PRINTS" id="PR00081">
    <property type="entry name" value="GDHRDH"/>
</dbReference>
<evidence type="ECO:0000256" key="2">
    <source>
        <dbReference type="ARBA" id="ARBA00023002"/>
    </source>
</evidence>
<keyword evidence="2" id="KW-0560">Oxidoreductase</keyword>
<dbReference type="PANTHER" id="PTHR43976">
    <property type="entry name" value="SHORT CHAIN DEHYDROGENASE"/>
    <property type="match status" value="1"/>
</dbReference>
<evidence type="ECO:0000313" key="5">
    <source>
        <dbReference type="EMBL" id="PYZ95181.1"/>
    </source>
</evidence>
<name>A0A323TJM4_9BACI</name>
<reference evidence="5 6" key="1">
    <citation type="submission" date="2017-10" db="EMBL/GenBank/DDBJ databases">
        <title>Bacillus sp. nov., a halophilic bacterium isolated from a Keqin Lake.</title>
        <authorList>
            <person name="Wang H."/>
        </authorList>
    </citation>
    <scope>NUCLEOTIDE SEQUENCE [LARGE SCALE GENOMIC DNA]</scope>
    <source>
        <strain evidence="5 6">KQ-12</strain>
    </source>
</reference>
<protein>
    <submittedName>
        <fullName evidence="5">Short-chain dehydrogenase</fullName>
    </submittedName>
</protein>
<evidence type="ECO:0000313" key="6">
    <source>
        <dbReference type="Proteomes" id="UP000248214"/>
    </source>
</evidence>
<dbReference type="PRINTS" id="PR00080">
    <property type="entry name" value="SDRFAMILY"/>
</dbReference>
<organism evidence="5 6">
    <name type="scientific">Salipaludibacillus keqinensis</name>
    <dbReference type="NCBI Taxonomy" id="2045207"/>
    <lineage>
        <taxon>Bacteria</taxon>
        <taxon>Bacillati</taxon>
        <taxon>Bacillota</taxon>
        <taxon>Bacilli</taxon>
        <taxon>Bacillales</taxon>
        <taxon>Bacillaceae</taxon>
    </lineage>
</organism>
<dbReference type="Gene3D" id="3.40.50.720">
    <property type="entry name" value="NAD(P)-binding Rossmann-like Domain"/>
    <property type="match status" value="1"/>
</dbReference>
<dbReference type="PANTHER" id="PTHR43976:SF16">
    <property type="entry name" value="SHORT-CHAIN DEHYDROGENASE_REDUCTASE FAMILY PROTEIN"/>
    <property type="match status" value="1"/>
</dbReference>
<keyword evidence="6" id="KW-1185">Reference proteome</keyword>
<comment type="caution">
    <text evidence="5">The sequence shown here is derived from an EMBL/GenBank/DDBJ whole genome shotgun (WGS) entry which is preliminary data.</text>
</comment>
<evidence type="ECO:0000256" key="1">
    <source>
        <dbReference type="ARBA" id="ARBA00006484"/>
    </source>
</evidence>
<keyword evidence="4" id="KW-1133">Transmembrane helix</keyword>
<dbReference type="InterPro" id="IPR051911">
    <property type="entry name" value="SDR_oxidoreductase"/>
</dbReference>
<sequence>MKTLKDNGSKSINRQQLQTKEFKMTSKIVLITGASSGFGFLTALALAKKHYTVIATMRNVEGSALLMNEARKQKISEKNLHIHRLDVTDSTDIEELKNYIQDTYGRLDILINNAGFTQGGVIEEVEIEQWEKQFQTNFFGSVAVTKAFIPLMRKQRSGKIILLGSISGRIGLPGLGPYAASKFALEGFSESLRFELKPFNIYTSLIEAGSFKTSIWQKGIDGAVHSDLQEYQSLMAFMNEYATEQGLSSEPPEKVVDLLCHVCQKDKPKFRYPVGKGIKLAIFLKSVLPWSIVEKILERQLKKKD</sequence>
<dbReference type="GO" id="GO:0016491">
    <property type="term" value="F:oxidoreductase activity"/>
    <property type="evidence" value="ECO:0007669"/>
    <property type="project" value="UniProtKB-KW"/>
</dbReference>
<dbReference type="Proteomes" id="UP000248214">
    <property type="component" value="Unassembled WGS sequence"/>
</dbReference>
<dbReference type="AlphaFoldDB" id="A0A323TJM4"/>
<dbReference type="Pfam" id="PF00106">
    <property type="entry name" value="adh_short"/>
    <property type="match status" value="1"/>
</dbReference>